<dbReference type="AlphaFoldDB" id="A0A078BCH4"/>
<accession>A0A078BCH4</accession>
<protein>
    <submittedName>
        <fullName evidence="1">Uncharacterized protein</fullName>
    </submittedName>
</protein>
<dbReference type="InParanoid" id="A0A078BCH4"/>
<sequence length="202" mass="24099">MFIQSQKYFEDEAEEELLKRLIYQIEIIHEKQISEPKICIEEAKGLAVDYINMLVDKKKQNALKFAQHQAQSQKPTEEDLEHNSFIKTKKQMGKYDRLVKELFKMIKKKVFRIQNLATDMQKDAMRQPRVFSNFVFIKNRNNLEIIQDNVAHEKIKMIHEFQGLCQRRIRKAQPKHEDTTNLIKDEKTKLVKLNSDSTVYDQ</sequence>
<gene>
    <name evidence="1" type="primary">Contig17339.g18456</name>
    <name evidence="1" type="ORF">STYLEM_20055</name>
</gene>
<dbReference type="EMBL" id="CCKQ01018906">
    <property type="protein sequence ID" value="CDW90907.1"/>
    <property type="molecule type" value="Genomic_DNA"/>
</dbReference>
<keyword evidence="2" id="KW-1185">Reference proteome</keyword>
<name>A0A078BCH4_STYLE</name>
<proteinExistence type="predicted"/>
<evidence type="ECO:0000313" key="1">
    <source>
        <dbReference type="EMBL" id="CDW90907.1"/>
    </source>
</evidence>
<evidence type="ECO:0000313" key="2">
    <source>
        <dbReference type="Proteomes" id="UP000039865"/>
    </source>
</evidence>
<organism evidence="1 2">
    <name type="scientific">Stylonychia lemnae</name>
    <name type="common">Ciliate</name>
    <dbReference type="NCBI Taxonomy" id="5949"/>
    <lineage>
        <taxon>Eukaryota</taxon>
        <taxon>Sar</taxon>
        <taxon>Alveolata</taxon>
        <taxon>Ciliophora</taxon>
        <taxon>Intramacronucleata</taxon>
        <taxon>Spirotrichea</taxon>
        <taxon>Stichotrichia</taxon>
        <taxon>Sporadotrichida</taxon>
        <taxon>Oxytrichidae</taxon>
        <taxon>Stylonychinae</taxon>
        <taxon>Stylonychia</taxon>
    </lineage>
</organism>
<dbReference type="Proteomes" id="UP000039865">
    <property type="component" value="Unassembled WGS sequence"/>
</dbReference>
<reference evidence="1 2" key="1">
    <citation type="submission" date="2014-06" db="EMBL/GenBank/DDBJ databases">
        <authorList>
            <person name="Swart Estienne"/>
        </authorList>
    </citation>
    <scope>NUCLEOTIDE SEQUENCE [LARGE SCALE GENOMIC DNA]</scope>
    <source>
        <strain evidence="1 2">130c</strain>
    </source>
</reference>